<dbReference type="Proteomes" id="UP001259832">
    <property type="component" value="Unassembled WGS sequence"/>
</dbReference>
<feature type="region of interest" description="Disordered" evidence="1">
    <location>
        <begin position="98"/>
        <end position="148"/>
    </location>
</feature>
<gene>
    <name evidence="2" type="ORF">P3T76_007997</name>
</gene>
<comment type="caution">
    <text evidence="2">The sequence shown here is derived from an EMBL/GenBank/DDBJ whole genome shotgun (WGS) entry which is preliminary data.</text>
</comment>
<reference evidence="2" key="1">
    <citation type="submission" date="2023-08" db="EMBL/GenBank/DDBJ databases">
        <title>Reference Genome Resource for the Citrus Pathogen Phytophthora citrophthora.</title>
        <authorList>
            <person name="Moller H."/>
            <person name="Coetzee B."/>
            <person name="Rose L.J."/>
            <person name="Van Niekerk J.M."/>
        </authorList>
    </citation>
    <scope>NUCLEOTIDE SEQUENCE</scope>
    <source>
        <strain evidence="2">STE-U-9442</strain>
    </source>
</reference>
<keyword evidence="3" id="KW-1185">Reference proteome</keyword>
<accession>A0AAD9GMA4</accession>
<sequence length="148" mass="16180">MPTMPTMDECGYHCESMSSSFRPAESWKTLRLEKACNRTSLLRDESLAVNGVRRDVDAGRASQGLDEEDRHANDVEVQGIHEVKRSWNNCDSVEQLAHGSAGRWSSDGRAKRTAATAGRRLSLPNLPSGAQATNNFDGRSASETLDGD</sequence>
<name>A0AAD9GMA4_9STRA</name>
<evidence type="ECO:0000313" key="2">
    <source>
        <dbReference type="EMBL" id="KAK1940546.1"/>
    </source>
</evidence>
<dbReference type="EMBL" id="JASMQC010000014">
    <property type="protein sequence ID" value="KAK1940546.1"/>
    <property type="molecule type" value="Genomic_DNA"/>
</dbReference>
<evidence type="ECO:0000313" key="3">
    <source>
        <dbReference type="Proteomes" id="UP001259832"/>
    </source>
</evidence>
<dbReference type="AlphaFoldDB" id="A0AAD9GMA4"/>
<organism evidence="2 3">
    <name type="scientific">Phytophthora citrophthora</name>
    <dbReference type="NCBI Taxonomy" id="4793"/>
    <lineage>
        <taxon>Eukaryota</taxon>
        <taxon>Sar</taxon>
        <taxon>Stramenopiles</taxon>
        <taxon>Oomycota</taxon>
        <taxon>Peronosporomycetes</taxon>
        <taxon>Peronosporales</taxon>
        <taxon>Peronosporaceae</taxon>
        <taxon>Phytophthora</taxon>
    </lineage>
</organism>
<feature type="compositionally biased region" description="Polar residues" evidence="1">
    <location>
        <begin position="128"/>
        <end position="148"/>
    </location>
</feature>
<proteinExistence type="predicted"/>
<protein>
    <submittedName>
        <fullName evidence="2">Uncharacterized protein</fullName>
    </submittedName>
</protein>
<evidence type="ECO:0000256" key="1">
    <source>
        <dbReference type="SAM" id="MobiDB-lite"/>
    </source>
</evidence>